<feature type="region of interest" description="Disordered" evidence="1">
    <location>
        <begin position="1"/>
        <end position="21"/>
    </location>
</feature>
<evidence type="ECO:0000313" key="3">
    <source>
        <dbReference type="Proteomes" id="UP001175271"/>
    </source>
</evidence>
<dbReference type="Proteomes" id="UP001175271">
    <property type="component" value="Unassembled WGS sequence"/>
</dbReference>
<name>A0AA39M6L1_9BILA</name>
<dbReference type="EMBL" id="JAUCMV010000001">
    <property type="protein sequence ID" value="KAK0422882.1"/>
    <property type="molecule type" value="Genomic_DNA"/>
</dbReference>
<accession>A0AA39M6L1</accession>
<evidence type="ECO:0000256" key="1">
    <source>
        <dbReference type="SAM" id="MobiDB-lite"/>
    </source>
</evidence>
<dbReference type="AlphaFoldDB" id="A0AA39M6L1"/>
<protein>
    <submittedName>
        <fullName evidence="2">Uncharacterized protein</fullName>
    </submittedName>
</protein>
<feature type="compositionally biased region" description="Basic and acidic residues" evidence="1">
    <location>
        <begin position="64"/>
        <end position="76"/>
    </location>
</feature>
<sequence>MLTRLALQSSEGAATDARSSPLLEPWQSQCRCSFISFSRALEEPPTMLTRLALQSSEGAATDAHSTRPLDPWRSRR</sequence>
<feature type="compositionally biased region" description="Polar residues" evidence="1">
    <location>
        <begin position="1"/>
        <end position="12"/>
    </location>
</feature>
<evidence type="ECO:0000313" key="2">
    <source>
        <dbReference type="EMBL" id="KAK0422882.1"/>
    </source>
</evidence>
<gene>
    <name evidence="2" type="ORF">QR680_007843</name>
</gene>
<comment type="caution">
    <text evidence="2">The sequence shown here is derived from an EMBL/GenBank/DDBJ whole genome shotgun (WGS) entry which is preliminary data.</text>
</comment>
<proteinExistence type="predicted"/>
<reference evidence="2" key="1">
    <citation type="submission" date="2023-06" db="EMBL/GenBank/DDBJ databases">
        <title>Genomic analysis of the entomopathogenic nematode Steinernema hermaphroditum.</title>
        <authorList>
            <person name="Schwarz E.M."/>
            <person name="Heppert J.K."/>
            <person name="Baniya A."/>
            <person name="Schwartz H.T."/>
            <person name="Tan C.-H."/>
            <person name="Antoshechkin I."/>
            <person name="Sternberg P.W."/>
            <person name="Goodrich-Blair H."/>
            <person name="Dillman A.R."/>
        </authorList>
    </citation>
    <scope>NUCLEOTIDE SEQUENCE</scope>
    <source>
        <strain evidence="2">PS9179</strain>
        <tissue evidence="2">Whole animal</tissue>
    </source>
</reference>
<organism evidence="2 3">
    <name type="scientific">Steinernema hermaphroditum</name>
    <dbReference type="NCBI Taxonomy" id="289476"/>
    <lineage>
        <taxon>Eukaryota</taxon>
        <taxon>Metazoa</taxon>
        <taxon>Ecdysozoa</taxon>
        <taxon>Nematoda</taxon>
        <taxon>Chromadorea</taxon>
        <taxon>Rhabditida</taxon>
        <taxon>Tylenchina</taxon>
        <taxon>Panagrolaimomorpha</taxon>
        <taxon>Strongyloidoidea</taxon>
        <taxon>Steinernematidae</taxon>
        <taxon>Steinernema</taxon>
    </lineage>
</organism>
<keyword evidence="3" id="KW-1185">Reference proteome</keyword>
<feature type="region of interest" description="Disordered" evidence="1">
    <location>
        <begin position="53"/>
        <end position="76"/>
    </location>
</feature>